<evidence type="ECO:0000256" key="5">
    <source>
        <dbReference type="SAM" id="MobiDB-lite"/>
    </source>
</evidence>
<reference evidence="8" key="1">
    <citation type="submission" date="2013-10" db="EMBL/GenBank/DDBJ databases">
        <title>Genomic analysis of the causative agents of coccidiosis in chickens.</title>
        <authorList>
            <person name="Reid A.J."/>
            <person name="Blake D."/>
            <person name="Billington K."/>
            <person name="Browne H."/>
            <person name="Dunn M."/>
            <person name="Hung S."/>
            <person name="Kawahara F."/>
            <person name="Miranda-Saavedra D."/>
            <person name="Mourier T."/>
            <person name="Nagra H."/>
            <person name="Otto T.D."/>
            <person name="Rawlings N."/>
            <person name="Sanchez A."/>
            <person name="Sanders M."/>
            <person name="Subramaniam C."/>
            <person name="Tay Y."/>
            <person name="Dear P."/>
            <person name="Doerig C."/>
            <person name="Gruber A."/>
            <person name="Parkinson J."/>
            <person name="Shirley M."/>
            <person name="Wan K.L."/>
            <person name="Berriman M."/>
            <person name="Tomley F."/>
            <person name="Pain A."/>
        </authorList>
    </citation>
    <scope>NUCLEOTIDE SEQUENCE [LARGE SCALE GENOMIC DNA]</scope>
    <source>
        <strain evidence="8">Houghton</strain>
    </source>
</reference>
<evidence type="ECO:0000256" key="4">
    <source>
        <dbReference type="ARBA" id="ARBA00023136"/>
    </source>
</evidence>
<feature type="region of interest" description="Disordered" evidence="5">
    <location>
        <begin position="142"/>
        <end position="174"/>
    </location>
</feature>
<protein>
    <recommendedName>
        <fullName evidence="7">SUN domain-containing protein</fullName>
    </recommendedName>
</protein>
<feature type="region of interest" description="Disordered" evidence="5">
    <location>
        <begin position="2377"/>
        <end position="2428"/>
    </location>
</feature>
<feature type="compositionally biased region" description="Low complexity" evidence="5">
    <location>
        <begin position="1596"/>
        <end position="1605"/>
    </location>
</feature>
<evidence type="ECO:0000256" key="1">
    <source>
        <dbReference type="ARBA" id="ARBA00004308"/>
    </source>
</evidence>
<feature type="region of interest" description="Disordered" evidence="5">
    <location>
        <begin position="1179"/>
        <end position="1221"/>
    </location>
</feature>
<dbReference type="PROSITE" id="PS51469">
    <property type="entry name" value="SUN"/>
    <property type="match status" value="1"/>
</dbReference>
<feature type="transmembrane region" description="Helical" evidence="6">
    <location>
        <begin position="33"/>
        <end position="58"/>
    </location>
</feature>
<dbReference type="PANTHER" id="PTHR12953:SF0">
    <property type="entry name" value="SUN DOMAIN-CONTAINING OSSIFICATION FACTOR"/>
    <property type="match status" value="1"/>
</dbReference>
<feature type="compositionally biased region" description="Basic and acidic residues" evidence="5">
    <location>
        <begin position="1612"/>
        <end position="1630"/>
    </location>
</feature>
<feature type="region of interest" description="Disordered" evidence="5">
    <location>
        <begin position="187"/>
        <end position="207"/>
    </location>
</feature>
<accession>U6KY71</accession>
<feature type="region of interest" description="Disordered" evidence="5">
    <location>
        <begin position="470"/>
        <end position="572"/>
    </location>
</feature>
<feature type="compositionally biased region" description="Basic residues" evidence="5">
    <location>
        <begin position="2417"/>
        <end position="2428"/>
    </location>
</feature>
<evidence type="ECO:0000256" key="2">
    <source>
        <dbReference type="ARBA" id="ARBA00022692"/>
    </source>
</evidence>
<dbReference type="GO" id="GO:0034975">
    <property type="term" value="P:protein folding in endoplasmic reticulum"/>
    <property type="evidence" value="ECO:0007669"/>
    <property type="project" value="TreeGrafter"/>
</dbReference>
<dbReference type="GeneID" id="25254273"/>
<feature type="compositionally biased region" description="Polar residues" evidence="5">
    <location>
        <begin position="517"/>
        <end position="527"/>
    </location>
</feature>
<feature type="transmembrane region" description="Helical" evidence="6">
    <location>
        <begin position="1815"/>
        <end position="1836"/>
    </location>
</feature>
<feature type="region of interest" description="Disordered" evidence="5">
    <location>
        <begin position="2341"/>
        <end position="2365"/>
    </location>
</feature>
<feature type="compositionally biased region" description="Polar residues" evidence="5">
    <location>
        <begin position="1397"/>
        <end position="1407"/>
    </location>
</feature>
<evidence type="ECO:0000259" key="7">
    <source>
        <dbReference type="PROSITE" id="PS51469"/>
    </source>
</evidence>
<evidence type="ECO:0000256" key="6">
    <source>
        <dbReference type="SAM" id="Phobius"/>
    </source>
</evidence>
<evidence type="ECO:0000313" key="9">
    <source>
        <dbReference type="Proteomes" id="UP000030747"/>
    </source>
</evidence>
<feature type="region of interest" description="Disordered" evidence="5">
    <location>
        <begin position="658"/>
        <end position="698"/>
    </location>
</feature>
<feature type="compositionally biased region" description="Polar residues" evidence="5">
    <location>
        <begin position="1180"/>
        <end position="1189"/>
    </location>
</feature>
<evidence type="ECO:0000256" key="3">
    <source>
        <dbReference type="ARBA" id="ARBA00022989"/>
    </source>
</evidence>
<keyword evidence="9" id="KW-1185">Reference proteome</keyword>
<feature type="region of interest" description="Disordered" evidence="5">
    <location>
        <begin position="1376"/>
        <end position="1407"/>
    </location>
</feature>
<feature type="compositionally biased region" description="Low complexity" evidence="5">
    <location>
        <begin position="196"/>
        <end position="205"/>
    </location>
</feature>
<feature type="compositionally biased region" description="Polar residues" evidence="5">
    <location>
        <begin position="778"/>
        <end position="791"/>
    </location>
</feature>
<feature type="compositionally biased region" description="Low complexity" evidence="5">
    <location>
        <begin position="658"/>
        <end position="671"/>
    </location>
</feature>
<keyword evidence="4 6" id="KW-0472">Membrane</keyword>
<feature type="compositionally biased region" description="Polar residues" evidence="5">
    <location>
        <begin position="1203"/>
        <end position="1213"/>
    </location>
</feature>
<dbReference type="VEuPathDB" id="ToxoDB:ETH2_1467500"/>
<organism evidence="8 9">
    <name type="scientific">Eimeria tenella</name>
    <name type="common">Coccidian parasite</name>
    <dbReference type="NCBI Taxonomy" id="5802"/>
    <lineage>
        <taxon>Eukaryota</taxon>
        <taxon>Sar</taxon>
        <taxon>Alveolata</taxon>
        <taxon>Apicomplexa</taxon>
        <taxon>Conoidasida</taxon>
        <taxon>Coccidia</taxon>
        <taxon>Eucoccidiorida</taxon>
        <taxon>Eimeriorina</taxon>
        <taxon>Eimeriidae</taxon>
        <taxon>Eimeria</taxon>
    </lineage>
</organism>
<dbReference type="InterPro" id="IPR012919">
    <property type="entry name" value="SUN_dom"/>
</dbReference>
<feature type="compositionally biased region" description="Polar residues" evidence="5">
    <location>
        <begin position="683"/>
        <end position="698"/>
    </location>
</feature>
<dbReference type="OrthoDB" id="266334at2759"/>
<comment type="subcellular location">
    <subcellularLocation>
        <location evidence="1">Endomembrane system</location>
    </subcellularLocation>
</comment>
<proteinExistence type="predicted"/>
<feature type="compositionally biased region" description="Basic and acidic residues" evidence="5">
    <location>
        <begin position="822"/>
        <end position="833"/>
    </location>
</feature>
<dbReference type="Proteomes" id="UP000030747">
    <property type="component" value="Unassembled WGS sequence"/>
</dbReference>
<dbReference type="PANTHER" id="PTHR12953">
    <property type="entry name" value="MEMBRANE PROTEIN CH1 RELATED"/>
    <property type="match status" value="1"/>
</dbReference>
<dbReference type="GO" id="GO:0016020">
    <property type="term" value="C:membrane"/>
    <property type="evidence" value="ECO:0007669"/>
    <property type="project" value="InterPro"/>
</dbReference>
<evidence type="ECO:0000313" key="8">
    <source>
        <dbReference type="EMBL" id="CDJ43112.1"/>
    </source>
</evidence>
<reference evidence="8" key="2">
    <citation type="submission" date="2013-10" db="EMBL/GenBank/DDBJ databases">
        <authorList>
            <person name="Aslett M."/>
        </authorList>
    </citation>
    <scope>NUCLEOTIDE SEQUENCE [LARGE SCALE GENOMIC DNA]</scope>
    <source>
        <strain evidence="8">Houghton</strain>
    </source>
</reference>
<dbReference type="EMBL" id="HG675752">
    <property type="protein sequence ID" value="CDJ43112.1"/>
    <property type="molecule type" value="Genomic_DNA"/>
</dbReference>
<feature type="region of interest" description="Disordered" evidence="5">
    <location>
        <begin position="778"/>
        <end position="840"/>
    </location>
</feature>
<feature type="compositionally biased region" description="Polar residues" evidence="5">
    <location>
        <begin position="159"/>
        <end position="174"/>
    </location>
</feature>
<dbReference type="GO" id="GO:0012505">
    <property type="term" value="C:endomembrane system"/>
    <property type="evidence" value="ECO:0007669"/>
    <property type="project" value="UniProtKB-SubCell"/>
</dbReference>
<dbReference type="VEuPathDB" id="ToxoDB:ETH_00025865"/>
<dbReference type="InterPro" id="IPR045120">
    <property type="entry name" value="Suco/Slp1-like"/>
</dbReference>
<keyword evidence="3 6" id="KW-1133">Transmembrane helix</keyword>
<feature type="region of interest" description="Disordered" evidence="5">
    <location>
        <begin position="1089"/>
        <end position="1150"/>
    </location>
</feature>
<feature type="domain" description="SUN" evidence="7">
    <location>
        <begin position="860"/>
        <end position="1034"/>
    </location>
</feature>
<gene>
    <name evidence="8" type="ORF">ETH_00025865</name>
</gene>
<name>U6KY71_EIMTE</name>
<keyword evidence="2 6" id="KW-0812">Transmembrane</keyword>
<dbReference type="RefSeq" id="XP_013233862.1">
    <property type="nucleotide sequence ID" value="XM_013378408.1"/>
</dbReference>
<dbReference type="Pfam" id="PF07738">
    <property type="entry name" value="Sad1_UNC"/>
    <property type="match status" value="1"/>
</dbReference>
<dbReference type="GO" id="GO:0005737">
    <property type="term" value="C:cytoplasm"/>
    <property type="evidence" value="ECO:0007669"/>
    <property type="project" value="TreeGrafter"/>
</dbReference>
<feature type="compositionally biased region" description="Low complexity" evidence="5">
    <location>
        <begin position="800"/>
        <end position="821"/>
    </location>
</feature>
<feature type="region of interest" description="Disordered" evidence="5">
    <location>
        <begin position="1592"/>
        <end position="1659"/>
    </location>
</feature>
<feature type="region of interest" description="Disordered" evidence="5">
    <location>
        <begin position="1484"/>
        <end position="1509"/>
    </location>
</feature>
<feature type="region of interest" description="Disordered" evidence="5">
    <location>
        <begin position="2191"/>
        <end position="2243"/>
    </location>
</feature>
<feature type="compositionally biased region" description="Basic and acidic residues" evidence="5">
    <location>
        <begin position="544"/>
        <end position="572"/>
    </location>
</feature>
<feature type="compositionally biased region" description="Low complexity" evidence="5">
    <location>
        <begin position="1644"/>
        <end position="1653"/>
    </location>
</feature>
<sequence length="2428" mass="263313">MQLNALLCVSSQETLQSSSSIALKKKPRSHQRIAFLLLLTIWICGSSVCAISGGQPIFEEADINIRSQNQQQKQGELPQLQQLKQQQLQWSCAATPWVVLSGHETTSRRVSVSEGAYFVPNATVSLTSPTVHGGDCEARQPVEAAAAPAASDKQEEEATPQNGGRRTRSSQDAVVTTTGVATFYTEQQHEQREQQENTLEQQQVQTPQTYTETPGFFSTFKGLATADTNAIVAWGKGLNGTLNSGQFESKPSRQKQHLQRLQHSLLFPSPYSFAASTSSEHARYILAGAATEAASDGTEAPPRHEGHEGAEMLLPAKLQQRRQNLHGLVPTAACSWGLSAIWLIQWCYSLCTSIVPAALAATSTEEGTASAASVARCSCVSSHMPVLLRSEPLWQQEQPHQQRQQREAAARLVPVLQQRALLLCCAEGSPASQEKQQLQLRGVFSRGDTEEHTEAVASAPAVAELVEETLTRGQHTEPITRSADEASPPPETVDAAGAADFSGPVSAPRSDSYVKNLPSTSGGQQQAELRKEQPEYMGAFSASHEAREEQGQKFKAQDELQGKMQRSEQEEDQKHLELFSRWGGQLVSWTWRRSCMRQQQSPRPQVAVTESAGIAAAAHCYRPHASTSLALQLLLLLLPRDMVLRLLADRDLKQCQQPLPQQQRTQKEQSQSCKKQVDLPRVSVTSPAARTASKTGSCTGSIVHSNGDFKTRETCDARLLNGGSSYAFKAVGAGSYGHKHQLDPLKLSKFYGSVPSQLQSSWGPYTQLAPRQQFLQNESQRNTDTSIASQQEGEHWQKLQEWQQNAAPQEQQQQEQQQQQLRESEVQEMRDSRSAAALATAAAKQHTNVEAQGATSAVGGVPGAPRLYGRGFVQGGHLPASFLRLHFNFASLDAGARIIASSGGMQHIKAVQRPDADTYMLVPCYLPSKYFVLSFSETLKIDFVVVQSFEIYANAFWHIQLLGADTYPTRQWRLIANLETAADVSSELFDLKSECAALGSCWAKFLKVRLLTHHDEGPHYYCSLTSFQVFGATGVQFLETQIHDEFGGTTQKTGVEASDVLPASNGPAGVATLTADSASLALDAKDTRGSITASPDVQPHHNGAHEGPPLRPGKLTSAPLSPGFPRKPPPQNPLQHGRHKPAAGAPQREQGMRGGFAIASAPELLSQRCSSSEEATAASLTQGCRTTDGSVGDDASGDRRPSYQEQKQGNLGRTKNVGALLDPTPAAAPVAATPADTEAGFIGNNSAQKHDLQRNLPLSEEGIKQRADAFVALSSSLFEAVKEQQAQNLTQVQEHQPKVHQDVLAHDADWIGTDDPHLVGHFPQEALSVRSKPESAVVCAGSTDINGKSRWIAGNPLFEPTTIRFFCSHNGVNPETAAPTSVPVPVKKMNKTPPGHHTNSNDSQSGKDQYYADAATEALQHAAAYARTFLVSALQQQQQPQQLQRSPISTAFLQYLMKTTPGNSDLQTEILEVLSQLLQPPKIEASSKSGGANREATRGGAVSPPVVGPRDTKGEHVLVMLLERMKSLEGETAAFRSAAAERQQQLQLQQEQLLHLTLLVQLQQQVGFFLFERLGAFDGLIPHVSPLVQLLDESEPSTPTTATASQKGRMIRGTDSDSRATSDQQIDARCDLMNGSTGVRKNRQPQNEQQQQQHGDFAGHGSSGWLWSAVEQLLQPLETLWHWLVLPLVRWGSSAICFAGFAAELLRRSLCSNPESVLLQQSCAAVSWVYRAAAFVALTFVNTLTRGADFACRGVSFSIAQAALTWNRLSSAMKHVPQLLPLDWPTERSECSSSYWGRRFLMLQDRGIQQYPDTFAAMSVLLLLCFFLAIGGALFWRMRHGQRVAAAAAGECALLRRSFELLQQQHHMLLSQLEKYEREQQLLLLLTASNHSVRSSRLLVHRSKHEESGADFLPRQPDEHDDSVIRLENLPITAGSAGVQRLPAVTHTEDPFECSINSDAQETIVKRADPAPSLLRRLSTSLAPRVLLGLARNAPGAPHVAGAAREKEGNYNQTANAAVLHSSGQDGEVLQPQLRIVQQQEGECGPQPLIRREQQIQQDQQPQTTAAALLPTLDTKAIRSLKLQRHTLRQRRLGGATTPVASPAAAVPADGEHVLLPTFGAGTEVCLRTRDPYIPSGAEVAGVAALSGAPSRSSSSRSSSVCSTSSNLQGASSSLFKSLWTSQLPHRGLLPLTLQPTQRQRGKRALAGHEGCENPDGRASSAGGGSGSSIGFGEPLPEHGAFQHHSSCHLPIRTVVSATKETAAESGDPFDSIAGRRAATSASCNWGHIGIRSTKSSNFADVISSRDPNLEPHQLQQQDNSCGRSCTDMRTLTSALPHLGAAPEATHSSPFLRDEPGRPGPARQGEHFSYIVSSRESQAAANAPLHTDAAVEIPETQPEPVKLSHAPAVGASNARRDGRRRRKRRGAS</sequence>